<keyword evidence="2 7" id="KW-0813">Transport</keyword>
<feature type="transmembrane region" description="Helical" evidence="7">
    <location>
        <begin position="12"/>
        <end position="32"/>
    </location>
</feature>
<keyword evidence="10" id="KW-1185">Reference proteome</keyword>
<dbReference type="STRING" id="416591.Tlet_1227"/>
<dbReference type="HOGENOM" id="CLU_016047_0_2_0"/>
<dbReference type="GO" id="GO:0055085">
    <property type="term" value="P:transmembrane transport"/>
    <property type="evidence" value="ECO:0007669"/>
    <property type="project" value="InterPro"/>
</dbReference>
<organism evidence="9 10">
    <name type="scientific">Pseudothermotoga lettingae (strain ATCC BAA-301 / DSM 14385 / NBRC 107922 / TMO)</name>
    <name type="common">Thermotoga lettingae</name>
    <dbReference type="NCBI Taxonomy" id="416591"/>
    <lineage>
        <taxon>Bacteria</taxon>
        <taxon>Thermotogati</taxon>
        <taxon>Thermotogota</taxon>
        <taxon>Thermotogae</taxon>
        <taxon>Thermotogales</taxon>
        <taxon>Thermotogaceae</taxon>
        <taxon>Pseudothermotoga</taxon>
    </lineage>
</organism>
<evidence type="ECO:0000256" key="2">
    <source>
        <dbReference type="ARBA" id="ARBA00022448"/>
    </source>
</evidence>
<gene>
    <name evidence="9" type="ordered locus">Tlet_1227</name>
</gene>
<dbReference type="GO" id="GO:0005886">
    <property type="term" value="C:plasma membrane"/>
    <property type="evidence" value="ECO:0007669"/>
    <property type="project" value="UniProtKB-SubCell"/>
</dbReference>
<dbReference type="Pfam" id="PF00528">
    <property type="entry name" value="BPD_transp_1"/>
    <property type="match status" value="1"/>
</dbReference>
<dbReference type="KEGG" id="tle:Tlet_1227"/>
<dbReference type="CDD" id="cd06261">
    <property type="entry name" value="TM_PBP2"/>
    <property type="match status" value="1"/>
</dbReference>
<dbReference type="EMBL" id="CP000812">
    <property type="protein sequence ID" value="ABV33787.1"/>
    <property type="molecule type" value="Genomic_DNA"/>
</dbReference>
<keyword evidence="3" id="KW-1003">Cell membrane</keyword>
<evidence type="ECO:0000256" key="4">
    <source>
        <dbReference type="ARBA" id="ARBA00022692"/>
    </source>
</evidence>
<dbReference type="Gene3D" id="1.10.3720.10">
    <property type="entry name" value="MetI-like"/>
    <property type="match status" value="1"/>
</dbReference>
<dbReference type="SUPFAM" id="SSF161098">
    <property type="entry name" value="MetI-like"/>
    <property type="match status" value="1"/>
</dbReference>
<feature type="transmembrane region" description="Helical" evidence="7">
    <location>
        <begin position="162"/>
        <end position="184"/>
    </location>
</feature>
<dbReference type="Proteomes" id="UP000002016">
    <property type="component" value="Chromosome"/>
</dbReference>
<keyword evidence="4 7" id="KW-0812">Transmembrane</keyword>
<proteinExistence type="inferred from homology"/>
<feature type="transmembrane region" description="Helical" evidence="7">
    <location>
        <begin position="218"/>
        <end position="239"/>
    </location>
</feature>
<evidence type="ECO:0000256" key="5">
    <source>
        <dbReference type="ARBA" id="ARBA00022989"/>
    </source>
</evidence>
<dbReference type="PANTHER" id="PTHR30193:SF37">
    <property type="entry name" value="INNER MEMBRANE ABC TRANSPORTER PERMEASE PROTEIN YCJO"/>
    <property type="match status" value="1"/>
</dbReference>
<evidence type="ECO:0000256" key="3">
    <source>
        <dbReference type="ARBA" id="ARBA00022475"/>
    </source>
</evidence>
<feature type="transmembrane region" description="Helical" evidence="7">
    <location>
        <begin position="75"/>
        <end position="96"/>
    </location>
</feature>
<keyword evidence="6 7" id="KW-0472">Membrane</keyword>
<feature type="domain" description="ABC transmembrane type-1" evidence="8">
    <location>
        <begin position="71"/>
        <end position="286"/>
    </location>
</feature>
<dbReference type="InterPro" id="IPR051393">
    <property type="entry name" value="ABC_transporter_permease"/>
</dbReference>
<comment type="subcellular location">
    <subcellularLocation>
        <location evidence="1 7">Cell membrane</location>
        <topology evidence="1 7">Multi-pass membrane protein</topology>
    </subcellularLocation>
</comment>
<feature type="transmembrane region" description="Helical" evidence="7">
    <location>
        <begin position="259"/>
        <end position="283"/>
    </location>
</feature>
<evidence type="ECO:0000256" key="6">
    <source>
        <dbReference type="ARBA" id="ARBA00023136"/>
    </source>
</evidence>
<comment type="similarity">
    <text evidence="7">Belongs to the binding-protein-dependent transport system permease family.</text>
</comment>
<dbReference type="InterPro" id="IPR035906">
    <property type="entry name" value="MetI-like_sf"/>
</dbReference>
<evidence type="ECO:0000259" key="8">
    <source>
        <dbReference type="PROSITE" id="PS50928"/>
    </source>
</evidence>
<reference evidence="9 10" key="2">
    <citation type="journal article" date="2009" name="Proc. Natl. Acad. Sci. U.S.A.">
        <title>On the chimeric nature, thermophilic origin, and phylogenetic placement of the Thermotogales.</title>
        <authorList>
            <person name="Zhaxybayeva O."/>
            <person name="Swithers K.S."/>
            <person name="Lapierre P."/>
            <person name="Fournier G.P."/>
            <person name="Bickhart D.M."/>
            <person name="DeBoy R.T."/>
            <person name="Nelson K.E."/>
            <person name="Nesbo C.L."/>
            <person name="Doolittle W.F."/>
            <person name="Gogarten J.P."/>
            <person name="Noll K.M."/>
        </authorList>
    </citation>
    <scope>NUCLEOTIDE SEQUENCE [LARGE SCALE GENOMIC DNA]</scope>
    <source>
        <strain evidence="10">ATCC BAA-301 / DSM 14385 / NBRC 107922 / TMO</strain>
    </source>
</reference>
<evidence type="ECO:0000256" key="1">
    <source>
        <dbReference type="ARBA" id="ARBA00004651"/>
    </source>
</evidence>
<reference evidence="9 10" key="1">
    <citation type="submission" date="2007-08" db="EMBL/GenBank/DDBJ databases">
        <title>Complete sequence of Thermotoga lettingae TMO.</title>
        <authorList>
            <consortium name="US DOE Joint Genome Institute"/>
            <person name="Copeland A."/>
            <person name="Lucas S."/>
            <person name="Lapidus A."/>
            <person name="Barry K."/>
            <person name="Glavina del Rio T."/>
            <person name="Dalin E."/>
            <person name="Tice H."/>
            <person name="Pitluck S."/>
            <person name="Foster B."/>
            <person name="Bruce D."/>
            <person name="Schmutz J."/>
            <person name="Larimer F."/>
            <person name="Land M."/>
            <person name="Hauser L."/>
            <person name="Kyrpides N."/>
            <person name="Mikhailova N."/>
            <person name="Nelson K."/>
            <person name="Gogarten J.P."/>
            <person name="Noll K."/>
            <person name="Richardson P."/>
        </authorList>
    </citation>
    <scope>NUCLEOTIDE SEQUENCE [LARGE SCALE GENOMIC DNA]</scope>
    <source>
        <strain evidence="10">ATCC BAA-301 / DSM 14385 / NBRC 107922 / TMO</strain>
    </source>
</reference>
<dbReference type="AlphaFoldDB" id="A8F6K3"/>
<protein>
    <submittedName>
        <fullName evidence="9">Binding-protein-dependent transport systems inner membrane component</fullName>
    </submittedName>
</protein>
<evidence type="ECO:0000313" key="9">
    <source>
        <dbReference type="EMBL" id="ABV33787.1"/>
    </source>
</evidence>
<accession>A8F6K3</accession>
<evidence type="ECO:0000313" key="10">
    <source>
        <dbReference type="Proteomes" id="UP000002016"/>
    </source>
</evidence>
<keyword evidence="5 7" id="KW-1133">Transmembrane helix</keyword>
<name>A8F6K3_PSELT</name>
<dbReference type="InterPro" id="IPR000515">
    <property type="entry name" value="MetI-like"/>
</dbReference>
<dbReference type="RefSeq" id="WP_012003263.1">
    <property type="nucleotide sequence ID" value="NC_009828.1"/>
</dbReference>
<feature type="transmembrane region" description="Helical" evidence="7">
    <location>
        <begin position="108"/>
        <end position="129"/>
    </location>
</feature>
<dbReference type="PROSITE" id="PS50928">
    <property type="entry name" value="ABC_TM1"/>
    <property type="match status" value="1"/>
</dbReference>
<evidence type="ECO:0000256" key="7">
    <source>
        <dbReference type="RuleBase" id="RU363032"/>
    </source>
</evidence>
<dbReference type="eggNOG" id="COG1175">
    <property type="taxonomic scope" value="Bacteria"/>
</dbReference>
<dbReference type="PANTHER" id="PTHR30193">
    <property type="entry name" value="ABC TRANSPORTER PERMEASE PROTEIN"/>
    <property type="match status" value="1"/>
</dbReference>
<sequence>MKKRSTRKKIIGTFFVLPGLISYFGWTIYPIIKSFSMSFYKWNINPDIPPVFVGIENYRKLFQDDLFWSALKNTIIYVLVTVPGQIVLGLLIAILLNRNIKGKTVFRLLYYLPVVTSWVIVSAVFQYLFATRGGVVNFLLKDVLHIISTDIRWFSQPSMAMIPVYTLGIWKGIGWSMLIFLAGLQAIPRQYYEAARVDGAGAWTTFRRITLPLLKPTFVFELVMLTIGGFNVFLSVYVMTGGGPRNATQVLSTYMFKQAFQYFHFGYGAAISVVFFILVFSIAQLQRILFKRD</sequence>